<evidence type="ECO:0000313" key="2">
    <source>
        <dbReference type="EMBL" id="MCY1136411.1"/>
    </source>
</evidence>
<dbReference type="InterPro" id="IPR020843">
    <property type="entry name" value="ER"/>
</dbReference>
<dbReference type="InterPro" id="IPR011032">
    <property type="entry name" value="GroES-like_sf"/>
</dbReference>
<accession>A0ABT4AQ98</accession>
<dbReference type="PANTHER" id="PTHR43482:SF1">
    <property type="entry name" value="PROTEIN AST1-RELATED"/>
    <property type="match status" value="1"/>
</dbReference>
<evidence type="ECO:0000259" key="1">
    <source>
        <dbReference type="SMART" id="SM00829"/>
    </source>
</evidence>
<keyword evidence="3" id="KW-1185">Reference proteome</keyword>
<dbReference type="InterPro" id="IPR036291">
    <property type="entry name" value="NAD(P)-bd_dom_sf"/>
</dbReference>
<dbReference type="InterPro" id="IPR052585">
    <property type="entry name" value="Lipid_raft_assoc_Zn_ADH"/>
</dbReference>
<dbReference type="SMART" id="SM00829">
    <property type="entry name" value="PKS_ER"/>
    <property type="match status" value="1"/>
</dbReference>
<name>A0ABT4AQ98_9ACTN</name>
<dbReference type="SUPFAM" id="SSF50129">
    <property type="entry name" value="GroES-like"/>
    <property type="match status" value="1"/>
</dbReference>
<dbReference type="Proteomes" id="UP001151002">
    <property type="component" value="Unassembled WGS sequence"/>
</dbReference>
<dbReference type="PANTHER" id="PTHR43482">
    <property type="entry name" value="PROTEIN AST1-RELATED"/>
    <property type="match status" value="1"/>
</dbReference>
<proteinExistence type="predicted"/>
<dbReference type="SUPFAM" id="SSF51735">
    <property type="entry name" value="NAD(P)-binding Rossmann-fold domains"/>
    <property type="match status" value="1"/>
</dbReference>
<evidence type="ECO:0000313" key="3">
    <source>
        <dbReference type="Proteomes" id="UP001151002"/>
    </source>
</evidence>
<feature type="domain" description="Enoyl reductase (ER)" evidence="1">
    <location>
        <begin position="9"/>
        <end position="305"/>
    </location>
</feature>
<dbReference type="Gene3D" id="3.90.180.10">
    <property type="entry name" value="Medium-chain alcohol dehydrogenases, catalytic domain"/>
    <property type="match status" value="1"/>
</dbReference>
<organism evidence="2 3">
    <name type="scientific">Paractinoplanes pyxinae</name>
    <dbReference type="NCBI Taxonomy" id="2997416"/>
    <lineage>
        <taxon>Bacteria</taxon>
        <taxon>Bacillati</taxon>
        <taxon>Actinomycetota</taxon>
        <taxon>Actinomycetes</taxon>
        <taxon>Micromonosporales</taxon>
        <taxon>Micromonosporaceae</taxon>
        <taxon>Paractinoplanes</taxon>
    </lineage>
</organism>
<dbReference type="Gene3D" id="3.40.50.720">
    <property type="entry name" value="NAD(P)-binding Rossmann-like Domain"/>
    <property type="match status" value="1"/>
</dbReference>
<comment type="caution">
    <text evidence="2">The sequence shown here is derived from an EMBL/GenBank/DDBJ whole genome shotgun (WGS) entry which is preliminary data.</text>
</comment>
<gene>
    <name evidence="2" type="ORF">OWR29_00260</name>
</gene>
<dbReference type="InterPro" id="IPR013154">
    <property type="entry name" value="ADH-like_N"/>
</dbReference>
<dbReference type="Pfam" id="PF00107">
    <property type="entry name" value="ADH_zinc_N"/>
    <property type="match status" value="1"/>
</dbReference>
<sequence length="318" mass="32646">MRALIVDHSEPSGLRLGVAPDPTPGPGEVLVRVAAFGLNAGDLAAARGLSEGSVPGWEAAGHVVRAAAGGSGPAAGTPVTTFGYDGGWAEYRAVPLDMLGAAPAGADLAAISTVPIAAGSALRALRRSGPVLGRRIMITGATGGVGRYAIQLARLGGALPVAVTRSPGKYADELLDLGAAAVVAEPEDYPDTVHTVIDTVGGPLLVRAFDRLENCGVLISLGHLATEAESFPPGALMADPRRNNRTIVSFHQFDGTPLPPDFTWLSEQLTQGLLRPSISWRGSWRRIHEATAALAGGTLHGKAVADVEPAPLDDAHRA</sequence>
<dbReference type="Pfam" id="PF08240">
    <property type="entry name" value="ADH_N"/>
    <property type="match status" value="1"/>
</dbReference>
<dbReference type="RefSeq" id="WP_267560134.1">
    <property type="nucleotide sequence ID" value="NZ_JAPNTZ010000001.1"/>
</dbReference>
<dbReference type="EMBL" id="JAPNTZ010000001">
    <property type="protein sequence ID" value="MCY1136411.1"/>
    <property type="molecule type" value="Genomic_DNA"/>
</dbReference>
<protein>
    <submittedName>
        <fullName evidence="2">Zinc-binding dehydrogenase</fullName>
    </submittedName>
</protein>
<dbReference type="InterPro" id="IPR013149">
    <property type="entry name" value="ADH-like_C"/>
</dbReference>
<reference evidence="2" key="1">
    <citation type="submission" date="2022-11" db="EMBL/GenBank/DDBJ databases">
        <authorList>
            <person name="Somphong A."/>
            <person name="Phongsopitanun W."/>
        </authorList>
    </citation>
    <scope>NUCLEOTIDE SEQUENCE</scope>
    <source>
        <strain evidence="2">Pm04-4</strain>
    </source>
</reference>